<proteinExistence type="inferred from homology"/>
<keyword evidence="8" id="KW-1185">Reference proteome</keyword>
<comment type="caution">
    <text evidence="7">The sequence shown here is derived from an EMBL/GenBank/DDBJ whole genome shotgun (WGS) entry which is preliminary data.</text>
</comment>
<dbReference type="EMBL" id="WUMU01000015">
    <property type="protein sequence ID" value="MXN18724.1"/>
    <property type="molecule type" value="Genomic_DNA"/>
</dbReference>
<dbReference type="InterPro" id="IPR052156">
    <property type="entry name" value="BCAA_Transport_ATP-bd_LivF"/>
</dbReference>
<evidence type="ECO:0000256" key="2">
    <source>
        <dbReference type="ARBA" id="ARBA00022448"/>
    </source>
</evidence>
<dbReference type="InterPro" id="IPR027417">
    <property type="entry name" value="P-loop_NTPase"/>
</dbReference>
<feature type="domain" description="ABC transporter" evidence="6">
    <location>
        <begin position="6"/>
        <end position="238"/>
    </location>
</feature>
<organism evidence="7 8">
    <name type="scientific">Pseudooceanicola albus</name>
    <dbReference type="NCBI Taxonomy" id="2692189"/>
    <lineage>
        <taxon>Bacteria</taxon>
        <taxon>Pseudomonadati</taxon>
        <taxon>Pseudomonadota</taxon>
        <taxon>Alphaproteobacteria</taxon>
        <taxon>Rhodobacterales</taxon>
        <taxon>Paracoccaceae</taxon>
        <taxon>Pseudooceanicola</taxon>
    </lineage>
</organism>
<dbReference type="InterPro" id="IPR017871">
    <property type="entry name" value="ABC_transporter-like_CS"/>
</dbReference>
<keyword evidence="2" id="KW-0813">Transport</keyword>
<dbReference type="CDD" id="cd03224">
    <property type="entry name" value="ABC_TM1139_LivF_branched"/>
    <property type="match status" value="1"/>
</dbReference>
<comment type="similarity">
    <text evidence="1">Belongs to the ABC transporter superfamily.</text>
</comment>
<dbReference type="RefSeq" id="WP_160894853.1">
    <property type="nucleotide sequence ID" value="NZ_WUMU01000015.1"/>
</dbReference>
<dbReference type="PANTHER" id="PTHR43820:SF4">
    <property type="entry name" value="HIGH-AFFINITY BRANCHED-CHAIN AMINO ACID TRANSPORT ATP-BINDING PROTEIN LIVF"/>
    <property type="match status" value="1"/>
</dbReference>
<dbReference type="InterPro" id="IPR003439">
    <property type="entry name" value="ABC_transporter-like_ATP-bd"/>
</dbReference>
<evidence type="ECO:0000259" key="6">
    <source>
        <dbReference type="PROSITE" id="PS50893"/>
    </source>
</evidence>
<name>A0A6L7G2W9_9RHOB</name>
<dbReference type="GO" id="GO:0015807">
    <property type="term" value="P:L-amino acid transport"/>
    <property type="evidence" value="ECO:0007669"/>
    <property type="project" value="TreeGrafter"/>
</dbReference>
<dbReference type="Proteomes" id="UP000477911">
    <property type="component" value="Unassembled WGS sequence"/>
</dbReference>
<dbReference type="InterPro" id="IPR003593">
    <property type="entry name" value="AAA+_ATPase"/>
</dbReference>
<evidence type="ECO:0000256" key="1">
    <source>
        <dbReference type="ARBA" id="ARBA00005417"/>
    </source>
</evidence>
<dbReference type="SMART" id="SM00382">
    <property type="entry name" value="AAA"/>
    <property type="match status" value="1"/>
</dbReference>
<evidence type="ECO:0000256" key="5">
    <source>
        <dbReference type="ARBA" id="ARBA00022970"/>
    </source>
</evidence>
<dbReference type="InterPro" id="IPR030660">
    <property type="entry name" value="ABC_branched_ATPase_LivF/BraG"/>
</dbReference>
<reference evidence="7 8" key="1">
    <citation type="submission" date="2019-12" db="EMBL/GenBank/DDBJ databases">
        <authorList>
            <person name="Li M."/>
        </authorList>
    </citation>
    <scope>NUCLEOTIDE SEQUENCE [LARGE SCALE GENOMIC DNA]</scope>
    <source>
        <strain evidence="7 8">GBMRC 2024</strain>
    </source>
</reference>
<protein>
    <submittedName>
        <fullName evidence="7">ATP-binding cassette domain-containing protein</fullName>
    </submittedName>
</protein>
<dbReference type="GO" id="GO:0016887">
    <property type="term" value="F:ATP hydrolysis activity"/>
    <property type="evidence" value="ECO:0007669"/>
    <property type="project" value="InterPro"/>
</dbReference>
<dbReference type="PROSITE" id="PS00211">
    <property type="entry name" value="ABC_TRANSPORTER_1"/>
    <property type="match status" value="1"/>
</dbReference>
<dbReference type="GO" id="GO:0005524">
    <property type="term" value="F:ATP binding"/>
    <property type="evidence" value="ECO:0007669"/>
    <property type="project" value="UniProtKB-KW"/>
</dbReference>
<evidence type="ECO:0000256" key="3">
    <source>
        <dbReference type="ARBA" id="ARBA00022741"/>
    </source>
</evidence>
<dbReference type="PROSITE" id="PS50893">
    <property type="entry name" value="ABC_TRANSPORTER_2"/>
    <property type="match status" value="1"/>
</dbReference>
<evidence type="ECO:0000256" key="4">
    <source>
        <dbReference type="ARBA" id="ARBA00022840"/>
    </source>
</evidence>
<evidence type="ECO:0000313" key="8">
    <source>
        <dbReference type="Proteomes" id="UP000477911"/>
    </source>
</evidence>
<dbReference type="AlphaFoldDB" id="A0A6L7G2W9"/>
<dbReference type="Pfam" id="PF00005">
    <property type="entry name" value="ABC_tran"/>
    <property type="match status" value="1"/>
</dbReference>
<evidence type="ECO:0000313" key="7">
    <source>
        <dbReference type="EMBL" id="MXN18724.1"/>
    </source>
</evidence>
<dbReference type="Gene3D" id="3.40.50.300">
    <property type="entry name" value="P-loop containing nucleotide triphosphate hydrolases"/>
    <property type="match status" value="1"/>
</dbReference>
<accession>A0A6L7G2W9</accession>
<keyword evidence="5" id="KW-0029">Amino-acid transport</keyword>
<dbReference type="GO" id="GO:0015658">
    <property type="term" value="F:branched-chain amino acid transmembrane transporter activity"/>
    <property type="evidence" value="ECO:0007669"/>
    <property type="project" value="InterPro"/>
</dbReference>
<dbReference type="SUPFAM" id="SSF52540">
    <property type="entry name" value="P-loop containing nucleoside triphosphate hydrolases"/>
    <property type="match status" value="1"/>
</dbReference>
<gene>
    <name evidence="7" type="ORF">GR170_12815</name>
</gene>
<keyword evidence="4 7" id="KW-0067">ATP-binding</keyword>
<dbReference type="PANTHER" id="PTHR43820">
    <property type="entry name" value="HIGH-AFFINITY BRANCHED-CHAIN AMINO ACID TRANSPORT ATP-BINDING PROTEIN LIVF"/>
    <property type="match status" value="1"/>
</dbReference>
<dbReference type="PIRSF" id="PIRSF039137">
    <property type="entry name" value="ABC_branched_ATPase"/>
    <property type="match status" value="1"/>
</dbReference>
<sequence>MNKPLLEMKNINSFYGPVQVHFDLSMTVPENSIVCLLGGNASGKSTTMKTILGLQVPKSGTVSMEGRDITGLPTPEIVRSGIATVPEARRLFGDMTVRENLMMGAYTRTDKPAIAEDFERMLELFPRLKERVSQKAGTMSGGEQQMVAMARALMARPKLICMDEPTMGLSPLFVDRVLELIATVRSTGVSVFMVEQNASIALSIADYGYVLQTGRIMLEGPASDLLADPRIRSAYLGEDIAA</sequence>
<keyword evidence="3" id="KW-0547">Nucleotide-binding</keyword>